<feature type="region of interest" description="Disordered" evidence="1">
    <location>
        <begin position="21"/>
        <end position="56"/>
    </location>
</feature>
<dbReference type="EMBL" id="KL198025">
    <property type="protein sequence ID" value="KDQ16886.1"/>
    <property type="molecule type" value="Genomic_DNA"/>
</dbReference>
<dbReference type="AlphaFoldDB" id="A0A067MZF6"/>
<accession>A0A067MZF6</accession>
<dbReference type="Proteomes" id="UP000027195">
    <property type="component" value="Unassembled WGS sequence"/>
</dbReference>
<dbReference type="HOGENOM" id="CLU_3013882_0_0_1"/>
<protein>
    <submittedName>
        <fullName evidence="2">Uncharacterized protein</fullName>
    </submittedName>
</protein>
<evidence type="ECO:0000313" key="3">
    <source>
        <dbReference type="Proteomes" id="UP000027195"/>
    </source>
</evidence>
<evidence type="ECO:0000256" key="1">
    <source>
        <dbReference type="SAM" id="MobiDB-lite"/>
    </source>
</evidence>
<name>A0A067MZF6_BOTB1</name>
<proteinExistence type="predicted"/>
<gene>
    <name evidence="2" type="ORF">BOTBODRAFT_218700</name>
</gene>
<sequence length="56" mass="6347">MRRNLAFTGIGSPYMRRLKELTAGRGNKSQRSERAKDTVVSMPARPGTLRDTHENM</sequence>
<keyword evidence="3" id="KW-1185">Reference proteome</keyword>
<organism evidence="2 3">
    <name type="scientific">Botryobasidium botryosum (strain FD-172 SS1)</name>
    <dbReference type="NCBI Taxonomy" id="930990"/>
    <lineage>
        <taxon>Eukaryota</taxon>
        <taxon>Fungi</taxon>
        <taxon>Dikarya</taxon>
        <taxon>Basidiomycota</taxon>
        <taxon>Agaricomycotina</taxon>
        <taxon>Agaricomycetes</taxon>
        <taxon>Cantharellales</taxon>
        <taxon>Botryobasidiaceae</taxon>
        <taxon>Botryobasidium</taxon>
    </lineage>
</organism>
<dbReference type="InParanoid" id="A0A067MZF6"/>
<reference evidence="3" key="1">
    <citation type="journal article" date="2014" name="Proc. Natl. Acad. Sci. U.S.A.">
        <title>Extensive sampling of basidiomycete genomes demonstrates inadequacy of the white-rot/brown-rot paradigm for wood decay fungi.</title>
        <authorList>
            <person name="Riley R."/>
            <person name="Salamov A.A."/>
            <person name="Brown D.W."/>
            <person name="Nagy L.G."/>
            <person name="Floudas D."/>
            <person name="Held B.W."/>
            <person name="Levasseur A."/>
            <person name="Lombard V."/>
            <person name="Morin E."/>
            <person name="Otillar R."/>
            <person name="Lindquist E.A."/>
            <person name="Sun H."/>
            <person name="LaButti K.M."/>
            <person name="Schmutz J."/>
            <person name="Jabbour D."/>
            <person name="Luo H."/>
            <person name="Baker S.E."/>
            <person name="Pisabarro A.G."/>
            <person name="Walton J.D."/>
            <person name="Blanchette R.A."/>
            <person name="Henrissat B."/>
            <person name="Martin F."/>
            <person name="Cullen D."/>
            <person name="Hibbett D.S."/>
            <person name="Grigoriev I.V."/>
        </authorList>
    </citation>
    <scope>NUCLEOTIDE SEQUENCE [LARGE SCALE GENOMIC DNA]</scope>
    <source>
        <strain evidence="3">FD-172 SS1</strain>
    </source>
</reference>
<evidence type="ECO:0000313" key="2">
    <source>
        <dbReference type="EMBL" id="KDQ16886.1"/>
    </source>
</evidence>